<organism evidence="2 3">
    <name type="scientific">Oryza rufipogon</name>
    <name type="common">Brownbeard rice</name>
    <name type="synonym">Asian wild rice</name>
    <dbReference type="NCBI Taxonomy" id="4529"/>
    <lineage>
        <taxon>Eukaryota</taxon>
        <taxon>Viridiplantae</taxon>
        <taxon>Streptophyta</taxon>
        <taxon>Embryophyta</taxon>
        <taxon>Tracheophyta</taxon>
        <taxon>Spermatophyta</taxon>
        <taxon>Magnoliopsida</taxon>
        <taxon>Liliopsida</taxon>
        <taxon>Poales</taxon>
        <taxon>Poaceae</taxon>
        <taxon>BOP clade</taxon>
        <taxon>Oryzoideae</taxon>
        <taxon>Oryzeae</taxon>
        <taxon>Oryzinae</taxon>
        <taxon>Oryza</taxon>
    </lineage>
</organism>
<name>A0A0E0MXJ2_ORYRU</name>
<accession>A0A0E0MXJ2</accession>
<dbReference type="Proteomes" id="UP000008022">
    <property type="component" value="Unassembled WGS sequence"/>
</dbReference>
<reference evidence="3" key="1">
    <citation type="submission" date="2013-06" db="EMBL/GenBank/DDBJ databases">
        <authorList>
            <person name="Zhao Q."/>
        </authorList>
    </citation>
    <scope>NUCLEOTIDE SEQUENCE</scope>
    <source>
        <strain evidence="3">cv. W1943</strain>
    </source>
</reference>
<dbReference type="Gramene" id="ORUFI01G20670.1">
    <property type="protein sequence ID" value="ORUFI01G20670.1"/>
    <property type="gene ID" value="ORUFI01G20670"/>
</dbReference>
<evidence type="ECO:0000313" key="3">
    <source>
        <dbReference type="Proteomes" id="UP000008022"/>
    </source>
</evidence>
<keyword evidence="3" id="KW-1185">Reference proteome</keyword>
<feature type="chain" id="PRO_5002368264" evidence="1">
    <location>
        <begin position="21"/>
        <end position="68"/>
    </location>
</feature>
<dbReference type="HOGENOM" id="CLU_2798420_0_0_1"/>
<feature type="signal peptide" evidence="1">
    <location>
        <begin position="1"/>
        <end position="20"/>
    </location>
</feature>
<protein>
    <submittedName>
        <fullName evidence="2">Uncharacterized protein</fullName>
    </submittedName>
</protein>
<proteinExistence type="predicted"/>
<dbReference type="AlphaFoldDB" id="A0A0E0MXJ2"/>
<sequence>MRWREVVWAWARWPVEVTMASWAGTAADERHCLVVATGLGIADSLTESIGFWKGCSGVGRHWALARGG</sequence>
<keyword evidence="1" id="KW-0732">Signal</keyword>
<evidence type="ECO:0000256" key="1">
    <source>
        <dbReference type="SAM" id="SignalP"/>
    </source>
</evidence>
<dbReference type="EnsemblPlants" id="ORUFI01G20670.1">
    <property type="protein sequence ID" value="ORUFI01G20670.1"/>
    <property type="gene ID" value="ORUFI01G20670"/>
</dbReference>
<evidence type="ECO:0000313" key="2">
    <source>
        <dbReference type="EnsemblPlants" id="ORUFI01G20670.1"/>
    </source>
</evidence>
<reference evidence="2" key="2">
    <citation type="submission" date="2015-06" db="UniProtKB">
        <authorList>
            <consortium name="EnsemblPlants"/>
        </authorList>
    </citation>
    <scope>IDENTIFICATION</scope>
</reference>